<evidence type="ECO:0000313" key="9">
    <source>
        <dbReference type="EMBL" id="MDT7041867.1"/>
    </source>
</evidence>
<evidence type="ECO:0000256" key="4">
    <source>
        <dbReference type="ARBA" id="ARBA00023136"/>
    </source>
</evidence>
<proteinExistence type="inferred from homology"/>
<evidence type="ECO:0000256" key="1">
    <source>
        <dbReference type="ARBA" id="ARBA00002591"/>
    </source>
</evidence>
<protein>
    <recommendedName>
        <fullName evidence="7">Flagellar L-ring protein</fullName>
    </recommendedName>
    <alternativeName>
        <fullName evidence="7">Basal body L-ring protein</fullName>
    </alternativeName>
</protein>
<evidence type="ECO:0000256" key="7">
    <source>
        <dbReference type="HAMAP-Rule" id="MF_00415"/>
    </source>
</evidence>
<evidence type="ECO:0000256" key="2">
    <source>
        <dbReference type="ARBA" id="ARBA00006929"/>
    </source>
</evidence>
<feature type="signal peptide" evidence="8">
    <location>
        <begin position="1"/>
        <end position="25"/>
    </location>
</feature>
<evidence type="ECO:0000256" key="5">
    <source>
        <dbReference type="ARBA" id="ARBA00023143"/>
    </source>
</evidence>
<evidence type="ECO:0000256" key="3">
    <source>
        <dbReference type="ARBA" id="ARBA00022729"/>
    </source>
</evidence>
<keyword evidence="4 7" id="KW-0472">Membrane</keyword>
<keyword evidence="6 7" id="KW-0998">Cell outer membrane</keyword>
<evidence type="ECO:0000256" key="8">
    <source>
        <dbReference type="SAM" id="SignalP"/>
    </source>
</evidence>
<evidence type="ECO:0000256" key="6">
    <source>
        <dbReference type="ARBA" id="ARBA00023237"/>
    </source>
</evidence>
<dbReference type="RefSeq" id="WP_313834270.1">
    <property type="nucleotide sequence ID" value="NZ_JAQOUE010000001.1"/>
</dbReference>
<keyword evidence="7" id="KW-0449">Lipoprotein</keyword>
<organism evidence="9 10">
    <name type="scientific">Candidatus Nitronereus thalassa</name>
    <dbReference type="NCBI Taxonomy" id="3020898"/>
    <lineage>
        <taxon>Bacteria</taxon>
        <taxon>Pseudomonadati</taxon>
        <taxon>Nitrospirota</taxon>
        <taxon>Nitrospiria</taxon>
        <taxon>Nitrospirales</taxon>
        <taxon>Nitrospiraceae</taxon>
        <taxon>Candidatus Nitronereus</taxon>
    </lineage>
</organism>
<evidence type="ECO:0000313" key="10">
    <source>
        <dbReference type="Proteomes" id="UP001250932"/>
    </source>
</evidence>
<dbReference type="Proteomes" id="UP001250932">
    <property type="component" value="Unassembled WGS sequence"/>
</dbReference>
<dbReference type="PROSITE" id="PS51257">
    <property type="entry name" value="PROKAR_LIPOPROTEIN"/>
    <property type="match status" value="1"/>
</dbReference>
<keyword evidence="10" id="KW-1185">Reference proteome</keyword>
<comment type="subunit">
    <text evidence="7">The basal body constitutes a major portion of the flagellar organelle and consists of four rings (L,P,S, and M) mounted on a central rod.</text>
</comment>
<dbReference type="Pfam" id="PF02107">
    <property type="entry name" value="FlgH"/>
    <property type="match status" value="1"/>
</dbReference>
<dbReference type="PANTHER" id="PTHR34933">
    <property type="entry name" value="FLAGELLAR L-RING PROTEIN"/>
    <property type="match status" value="1"/>
</dbReference>
<dbReference type="PRINTS" id="PR01008">
    <property type="entry name" value="FLGLRINGFLGH"/>
</dbReference>
<keyword evidence="3 7" id="KW-0732">Signal</keyword>
<comment type="function">
    <text evidence="1 7">Assembles around the rod to form the L-ring and probably protects the motor/basal body from shearing forces during rotation.</text>
</comment>
<dbReference type="HAMAP" id="MF_00415">
    <property type="entry name" value="FlgH"/>
    <property type="match status" value="1"/>
</dbReference>
<accession>A0ABU3K621</accession>
<sequence>MLKSIRAVFRSVAPALMVVLATACAQPLPILKEEAKEQKMPDLPMMSPPSTVGSLWQDGNGRAYMFEDLRASRVGDIVVVKIVEDHKGSKSADTTADRDSSYDGSLGGSFLGLNDLASALVDGVALNASSKNEFEGKGSTSREDTLTGTIAARVVEVLPNGDMRIKGRREVTVNSEKQTMIISGIVRRIDLDTTNTVLSSSIADAQIEYSGLGVVDDVQRPGWGVRIIDWILPL</sequence>
<dbReference type="InterPro" id="IPR000527">
    <property type="entry name" value="Flag_Lring"/>
</dbReference>
<dbReference type="EMBL" id="JAQOUE010000001">
    <property type="protein sequence ID" value="MDT7041867.1"/>
    <property type="molecule type" value="Genomic_DNA"/>
</dbReference>
<name>A0ABU3K621_9BACT</name>
<feature type="chain" id="PRO_5047415484" description="Flagellar L-ring protein" evidence="8">
    <location>
        <begin position="26"/>
        <end position="234"/>
    </location>
</feature>
<comment type="similarity">
    <text evidence="2 7">Belongs to the FlgH family.</text>
</comment>
<gene>
    <name evidence="7" type="primary">flgH</name>
    <name evidence="9" type="ORF">PPG34_05850</name>
</gene>
<keyword evidence="9" id="KW-0282">Flagellum</keyword>
<comment type="subcellular location">
    <subcellularLocation>
        <location evidence="7">Cell outer membrane</location>
        <topology evidence="7">Lipid-anchor</topology>
    </subcellularLocation>
    <subcellularLocation>
        <location evidence="7">Bacterial flagellum basal body</location>
    </subcellularLocation>
</comment>
<dbReference type="PANTHER" id="PTHR34933:SF1">
    <property type="entry name" value="FLAGELLAR L-RING PROTEIN"/>
    <property type="match status" value="1"/>
</dbReference>
<keyword evidence="9" id="KW-0966">Cell projection</keyword>
<keyword evidence="9" id="KW-0969">Cilium</keyword>
<reference evidence="9 10" key="1">
    <citation type="journal article" date="2023" name="ISME J.">
        <title>Cultivation and genomic characterization of novel and ubiquitous marine nitrite-oxidizing bacteria from the Nitrospirales.</title>
        <authorList>
            <person name="Mueller A.J."/>
            <person name="Daebeler A."/>
            <person name="Herbold C.W."/>
            <person name="Kirkegaard R.H."/>
            <person name="Daims H."/>
        </authorList>
    </citation>
    <scope>NUCLEOTIDE SEQUENCE [LARGE SCALE GENOMIC DNA]</scope>
    <source>
        <strain evidence="9 10">EB</strain>
    </source>
</reference>
<comment type="caution">
    <text evidence="9">The sequence shown here is derived from an EMBL/GenBank/DDBJ whole genome shotgun (WGS) entry which is preliminary data.</text>
</comment>
<keyword evidence="5 7" id="KW-0975">Bacterial flagellum</keyword>